<reference evidence="2" key="2">
    <citation type="submission" date="2023-06" db="EMBL/GenBank/DDBJ databases">
        <authorList>
            <consortium name="Lawrence Berkeley National Laboratory"/>
            <person name="Mondo S.J."/>
            <person name="Hensen N."/>
            <person name="Bonometti L."/>
            <person name="Westerberg I."/>
            <person name="Brannstrom I.O."/>
            <person name="Guillou S."/>
            <person name="Cros-Aarteil S."/>
            <person name="Calhoun S."/>
            <person name="Haridas S."/>
            <person name="Kuo A."/>
            <person name="Pangilinan J."/>
            <person name="Riley R."/>
            <person name="Labutti K."/>
            <person name="Andreopoulos B."/>
            <person name="Lipzen A."/>
            <person name="Chen C."/>
            <person name="Yanf M."/>
            <person name="Daum C."/>
            <person name="Ng V."/>
            <person name="Clum A."/>
            <person name="Steindorff A."/>
            <person name="Ohm R."/>
            <person name="Martin F."/>
            <person name="Silar P."/>
            <person name="Natvig D."/>
            <person name="Lalanne C."/>
            <person name="Gautier V."/>
            <person name="Ament-Velasquez S.L."/>
            <person name="Kruys A."/>
            <person name="Hutchinson M.I."/>
            <person name="Powell A.J."/>
            <person name="Barry K."/>
            <person name="Miller A.N."/>
            <person name="Grigoriev I.V."/>
            <person name="Debuchy R."/>
            <person name="Gladieux P."/>
            <person name="Thoren M.H."/>
            <person name="Johannesson H."/>
        </authorList>
    </citation>
    <scope>NUCLEOTIDE SEQUENCE</scope>
    <source>
        <strain evidence="2">CBS 626.80</strain>
    </source>
</reference>
<feature type="domain" description="Heterokaryon incompatibility" evidence="1">
    <location>
        <begin position="258"/>
        <end position="420"/>
    </location>
</feature>
<dbReference type="AlphaFoldDB" id="A0AAN6NPZ3"/>
<dbReference type="Proteomes" id="UP001303222">
    <property type="component" value="Unassembled WGS sequence"/>
</dbReference>
<comment type="caution">
    <text evidence="2">The sequence shown here is derived from an EMBL/GenBank/DDBJ whole genome shotgun (WGS) entry which is preliminary data.</text>
</comment>
<organism evidence="2 3">
    <name type="scientific">Pseudoneurospora amorphoporcata</name>
    <dbReference type="NCBI Taxonomy" id="241081"/>
    <lineage>
        <taxon>Eukaryota</taxon>
        <taxon>Fungi</taxon>
        <taxon>Dikarya</taxon>
        <taxon>Ascomycota</taxon>
        <taxon>Pezizomycotina</taxon>
        <taxon>Sordariomycetes</taxon>
        <taxon>Sordariomycetidae</taxon>
        <taxon>Sordariales</taxon>
        <taxon>Sordariaceae</taxon>
        <taxon>Pseudoneurospora</taxon>
    </lineage>
</organism>
<protein>
    <submittedName>
        <fullName evidence="2">HET-domain-containing protein</fullName>
    </submittedName>
</protein>
<accession>A0AAN6NPZ3</accession>
<gene>
    <name evidence="2" type="ORF">QBC32DRAFT_377548</name>
</gene>
<sequence>MICADCSDLAVQINTRPESSIKAPRLQYGHRYYEFAWKTVRQLLDCDAYQKCDLCKALVSVITLDRLNECMGRTGETDEPIVVHPLHIDDIDTAVCDLPNRIHWATFILPRYSAKFMFPIWREYVRDFERIRSQTLGNRSAVHDFTSQDMEVVAETEPFFHSPEGVSWIKPILCMDTRARGPGTVVQLRSWLWQCVRDHPKCRTALSGQRFGIYSQHETSPLDQSQLPSRVLDVGSPNSPLVRLVETTLETPRPRAPYVALSHCWGPPDKRPLQTTLGTIEDYISSGIPFDRLPQTFADAVWVTRELGIRYLWIDALCIIQDSLSDWEAEAHNMCSVYEGATLTLGAAYARDSSEGLFKGHQRPDPEKVVRVYTHMEGYPDLQASYVTCFLAEPGWPTDIGEFNPWRECPLSERAWVMQEWSLSRRFVWAEVKSLHWKCREEAKTEAYLNYDITFDIPSFDIVTSRWRSLIQTYSQMKLTYETDRLAALQGIVRALATSHRKDQEYHFGIWLDGHRILLYLFWKMGNLFADSPETGLPNIPSWSWASVAGPKLFPLNSLPSSNTDRYYYDDRGITAENKATELRFCAPIGVVQLCVESKYDAVHRWRGKGSRYRAMSIYTTSADSYRPDGKVTLGCLTLDYTVDVRSCPPPSGFTRHVIPLVRNRSGDYMLVVEPANKPDGSKAYRRVGMGLVESPRALARSRIALGNIELEWSCWNKILSEMKMEEIVLV</sequence>
<name>A0AAN6NPZ3_9PEZI</name>
<dbReference type="PANTHER" id="PTHR33112">
    <property type="entry name" value="DOMAIN PROTEIN, PUTATIVE-RELATED"/>
    <property type="match status" value="1"/>
</dbReference>
<dbReference type="Pfam" id="PF06985">
    <property type="entry name" value="HET"/>
    <property type="match status" value="1"/>
</dbReference>
<keyword evidence="3" id="KW-1185">Reference proteome</keyword>
<evidence type="ECO:0000259" key="1">
    <source>
        <dbReference type="Pfam" id="PF06985"/>
    </source>
</evidence>
<dbReference type="PANTHER" id="PTHR33112:SF10">
    <property type="entry name" value="TOL"/>
    <property type="match status" value="1"/>
</dbReference>
<dbReference type="EMBL" id="MU859198">
    <property type="protein sequence ID" value="KAK3949867.1"/>
    <property type="molecule type" value="Genomic_DNA"/>
</dbReference>
<dbReference type="InterPro" id="IPR010730">
    <property type="entry name" value="HET"/>
</dbReference>
<evidence type="ECO:0000313" key="3">
    <source>
        <dbReference type="Proteomes" id="UP001303222"/>
    </source>
</evidence>
<reference evidence="2" key="1">
    <citation type="journal article" date="2023" name="Mol. Phylogenet. Evol.">
        <title>Genome-scale phylogeny and comparative genomics of the fungal order Sordariales.</title>
        <authorList>
            <person name="Hensen N."/>
            <person name="Bonometti L."/>
            <person name="Westerberg I."/>
            <person name="Brannstrom I.O."/>
            <person name="Guillou S."/>
            <person name="Cros-Aarteil S."/>
            <person name="Calhoun S."/>
            <person name="Haridas S."/>
            <person name="Kuo A."/>
            <person name="Mondo S."/>
            <person name="Pangilinan J."/>
            <person name="Riley R."/>
            <person name="LaButti K."/>
            <person name="Andreopoulos B."/>
            <person name="Lipzen A."/>
            <person name="Chen C."/>
            <person name="Yan M."/>
            <person name="Daum C."/>
            <person name="Ng V."/>
            <person name="Clum A."/>
            <person name="Steindorff A."/>
            <person name="Ohm R.A."/>
            <person name="Martin F."/>
            <person name="Silar P."/>
            <person name="Natvig D.O."/>
            <person name="Lalanne C."/>
            <person name="Gautier V."/>
            <person name="Ament-Velasquez S.L."/>
            <person name="Kruys A."/>
            <person name="Hutchinson M.I."/>
            <person name="Powell A.J."/>
            <person name="Barry K."/>
            <person name="Miller A.N."/>
            <person name="Grigoriev I.V."/>
            <person name="Debuchy R."/>
            <person name="Gladieux P."/>
            <person name="Hiltunen Thoren M."/>
            <person name="Johannesson H."/>
        </authorList>
    </citation>
    <scope>NUCLEOTIDE SEQUENCE</scope>
    <source>
        <strain evidence="2">CBS 626.80</strain>
    </source>
</reference>
<proteinExistence type="predicted"/>
<evidence type="ECO:0000313" key="2">
    <source>
        <dbReference type="EMBL" id="KAK3949867.1"/>
    </source>
</evidence>